<gene>
    <name evidence="4" type="ORF">LSP00402_LOCUS2550</name>
</gene>
<feature type="transmembrane region" description="Helical" evidence="2">
    <location>
        <begin position="158"/>
        <end position="179"/>
    </location>
</feature>
<keyword evidence="2" id="KW-0472">Membrane</keyword>
<name>A0A7S2TH53_9EUKA</name>
<dbReference type="Pfam" id="PF01554">
    <property type="entry name" value="MatE"/>
    <property type="match status" value="1"/>
</dbReference>
<keyword evidence="3" id="KW-0732">Signal</keyword>
<evidence type="ECO:0000313" key="4">
    <source>
        <dbReference type="EMBL" id="CAD9749087.1"/>
    </source>
</evidence>
<feature type="transmembrane region" description="Helical" evidence="2">
    <location>
        <begin position="191"/>
        <end position="213"/>
    </location>
</feature>
<evidence type="ECO:0000256" key="2">
    <source>
        <dbReference type="SAM" id="Phobius"/>
    </source>
</evidence>
<dbReference type="GO" id="GO:0016020">
    <property type="term" value="C:membrane"/>
    <property type="evidence" value="ECO:0007669"/>
    <property type="project" value="InterPro"/>
</dbReference>
<dbReference type="EMBL" id="HBHP01004053">
    <property type="protein sequence ID" value="CAD9749087.1"/>
    <property type="molecule type" value="Transcribed_RNA"/>
</dbReference>
<protein>
    <submittedName>
        <fullName evidence="4">Uncharacterized protein</fullName>
    </submittedName>
</protein>
<evidence type="ECO:0000256" key="3">
    <source>
        <dbReference type="SAM" id="SignalP"/>
    </source>
</evidence>
<organism evidence="4">
    <name type="scientific">Lotharella oceanica</name>
    <dbReference type="NCBI Taxonomy" id="641309"/>
    <lineage>
        <taxon>Eukaryota</taxon>
        <taxon>Sar</taxon>
        <taxon>Rhizaria</taxon>
        <taxon>Cercozoa</taxon>
        <taxon>Chlorarachniophyceae</taxon>
        <taxon>Lotharella</taxon>
    </lineage>
</organism>
<reference evidence="4" key="1">
    <citation type="submission" date="2021-01" db="EMBL/GenBank/DDBJ databases">
        <authorList>
            <person name="Corre E."/>
            <person name="Pelletier E."/>
            <person name="Niang G."/>
            <person name="Scheremetjew M."/>
            <person name="Finn R."/>
            <person name="Kale V."/>
            <person name="Holt S."/>
            <person name="Cochrane G."/>
            <person name="Meng A."/>
            <person name="Brown T."/>
            <person name="Cohen L."/>
        </authorList>
    </citation>
    <scope>NUCLEOTIDE SEQUENCE</scope>
    <source>
        <strain evidence="4">CCMP622</strain>
    </source>
</reference>
<keyword evidence="2" id="KW-1133">Transmembrane helix</keyword>
<dbReference type="AlphaFoldDB" id="A0A7S2TH53"/>
<feature type="transmembrane region" description="Helical" evidence="2">
    <location>
        <begin position="31"/>
        <end position="61"/>
    </location>
</feature>
<dbReference type="GO" id="GO:0015297">
    <property type="term" value="F:antiporter activity"/>
    <property type="evidence" value="ECO:0007669"/>
    <property type="project" value="InterPro"/>
</dbReference>
<proteinExistence type="inferred from homology"/>
<feature type="signal peptide" evidence="3">
    <location>
        <begin position="1"/>
        <end position="22"/>
    </location>
</feature>
<feature type="transmembrane region" description="Helical" evidence="2">
    <location>
        <begin position="118"/>
        <end position="137"/>
    </location>
</feature>
<dbReference type="GO" id="GO:0042910">
    <property type="term" value="F:xenobiotic transmembrane transporter activity"/>
    <property type="evidence" value="ECO:0007669"/>
    <property type="project" value="InterPro"/>
</dbReference>
<feature type="transmembrane region" description="Helical" evidence="2">
    <location>
        <begin position="73"/>
        <end position="98"/>
    </location>
</feature>
<feature type="chain" id="PRO_5030657090" evidence="3">
    <location>
        <begin position="23"/>
        <end position="250"/>
    </location>
</feature>
<sequence>MPAVAMLAAEFWAFEILVLMAGQLPEPNVQVIATTICLNVTGLVFMFASGTSVAVCARVGSALGAGRSKSAKLAICSGMGVCLLQWAVVCIVLMQGVVRNNLHLLFAPPSSTNPKTGQSVQALVSVGVVIVVVQQFFDGIKEVLNGVLRGGGRQFVGLGTSVMAYFMICIPLAWCLAFQKFGLTIAPGVPGLFLATVVASAVHSLLNLAVILATDWEAEIMRIGLANGVYSDEDEELHDTVSESDHGYYS</sequence>
<dbReference type="InterPro" id="IPR002528">
    <property type="entry name" value="MATE_fam"/>
</dbReference>
<accession>A0A7S2TH53</accession>
<keyword evidence="2" id="KW-0812">Transmembrane</keyword>
<evidence type="ECO:0000256" key="1">
    <source>
        <dbReference type="ARBA" id="ARBA00010199"/>
    </source>
</evidence>
<dbReference type="PANTHER" id="PTHR11206">
    <property type="entry name" value="MULTIDRUG RESISTANCE PROTEIN"/>
    <property type="match status" value="1"/>
</dbReference>
<comment type="similarity">
    <text evidence="1">Belongs to the multi antimicrobial extrusion (MATE) (TC 2.A.66.1) family.</text>
</comment>